<dbReference type="AlphaFoldDB" id="C6SHF4"/>
<feature type="region of interest" description="Disordered" evidence="1">
    <location>
        <begin position="1"/>
        <end position="34"/>
    </location>
</feature>
<sequence>MPETSKKNRNRTSRIPATFRHSRENGNLEPQTFR</sequence>
<evidence type="ECO:0000313" key="2">
    <source>
        <dbReference type="EMBL" id="CBA04962.1"/>
    </source>
</evidence>
<gene>
    <name evidence="2" type="ORF">NMW_0373</name>
</gene>
<organism evidence="2">
    <name type="scientific">Neisseria meningitidis alpha275</name>
    <dbReference type="NCBI Taxonomy" id="295996"/>
    <lineage>
        <taxon>Bacteria</taxon>
        <taxon>Pseudomonadati</taxon>
        <taxon>Pseudomonadota</taxon>
        <taxon>Betaproteobacteria</taxon>
        <taxon>Neisseriales</taxon>
        <taxon>Neisseriaceae</taxon>
        <taxon>Neisseria</taxon>
    </lineage>
</organism>
<evidence type="ECO:0000256" key="1">
    <source>
        <dbReference type="SAM" id="MobiDB-lite"/>
    </source>
</evidence>
<dbReference type="EMBL" id="AM889138">
    <property type="protein sequence ID" value="CBA04962.1"/>
    <property type="molecule type" value="Genomic_DNA"/>
</dbReference>
<protein>
    <submittedName>
        <fullName evidence="2">Uncharacterized protein</fullName>
    </submittedName>
</protein>
<proteinExistence type="predicted"/>
<reference evidence="2" key="1">
    <citation type="journal article" date="2008" name="Proc. Natl. Acad. Sci. U.S.A.">
        <title>Whole-genome comparison of disease and carriage strains provides insights into virulence evolution in Neisseria meningitidis.</title>
        <authorList>
            <person name="Schoen C."/>
            <person name="Blom J."/>
            <person name="Claus H."/>
            <person name="Schramm-Glueck A."/>
            <person name="Brandt P."/>
            <person name="Mueller T."/>
            <person name="Goesmann A."/>
            <person name="Joseph B."/>
            <person name="Konietzny S."/>
            <person name="Kurzai O."/>
            <person name="Schmitt C."/>
            <person name="Friedrich T."/>
            <person name="Linke B."/>
            <person name="Vogel U."/>
            <person name="Frosch M."/>
        </authorList>
    </citation>
    <scope>NUCLEOTIDE SEQUENCE</scope>
    <source>
        <strain evidence="2">Alpha275</strain>
    </source>
</reference>
<accession>C6SHF4</accession>
<name>C6SHF4_NEIME</name>